<evidence type="ECO:0000313" key="10">
    <source>
        <dbReference type="Proteomes" id="UP000694941"/>
    </source>
</evidence>
<keyword evidence="5" id="KW-0800">Toxin</keyword>
<dbReference type="InterPro" id="IPR000488">
    <property type="entry name" value="Death_dom"/>
</dbReference>
<dbReference type="Proteomes" id="UP000694941">
    <property type="component" value="Unplaced"/>
</dbReference>
<evidence type="ECO:0000256" key="4">
    <source>
        <dbReference type="ARBA" id="ARBA00022737"/>
    </source>
</evidence>
<dbReference type="InterPro" id="IPR036770">
    <property type="entry name" value="Ankyrin_rpt-contain_sf"/>
</dbReference>
<keyword evidence="3" id="KW-1052">Target cell membrane</keyword>
<keyword evidence="5" id="KW-0638">Presynaptic neurotoxin</keyword>
<dbReference type="Pfam" id="PF00531">
    <property type="entry name" value="Death"/>
    <property type="match status" value="1"/>
</dbReference>
<dbReference type="PROSITE" id="PS50088">
    <property type="entry name" value="ANK_REPEAT"/>
    <property type="match status" value="6"/>
</dbReference>
<dbReference type="CDD" id="cd01670">
    <property type="entry name" value="Death"/>
    <property type="match status" value="1"/>
</dbReference>
<dbReference type="RefSeq" id="XP_022256538.1">
    <property type="nucleotide sequence ID" value="XM_022400830.1"/>
</dbReference>
<evidence type="ECO:0000256" key="1">
    <source>
        <dbReference type="ARBA" id="ARBA00004175"/>
    </source>
</evidence>
<keyword evidence="7" id="KW-1053">Target membrane</keyword>
<keyword evidence="10" id="KW-1185">Reference proteome</keyword>
<evidence type="ECO:0000256" key="7">
    <source>
        <dbReference type="ARBA" id="ARBA00023298"/>
    </source>
</evidence>
<dbReference type="PRINTS" id="PR01415">
    <property type="entry name" value="ANKYRIN"/>
</dbReference>
<reference evidence="11" key="1">
    <citation type="submission" date="2025-08" db="UniProtKB">
        <authorList>
            <consortium name="RefSeq"/>
        </authorList>
    </citation>
    <scope>IDENTIFICATION</scope>
    <source>
        <tissue evidence="11">Muscle</tissue>
    </source>
</reference>
<dbReference type="InterPro" id="IPR002110">
    <property type="entry name" value="Ankyrin_rpt"/>
</dbReference>
<sequence>MDRAPVHWAASRGHLDILAMLIVVKCDIESADKYGMRPLLLAAWFGHKGAVQMLVENGANCRATNRQGLNVLHCAVQNNHMDVVTFLLESVENIEVNSCDRNGQTSLHSAVANNNMDIVEQLVKFGADVSIKDKTGSTAVHLAAEKGYHLVLVRLLRVGVEIEDRDEEGRTALHLAAQYNHQKVAEILLEHNCDPGSEDAPDFNVGGRTALYVAARGSFTAIVDLLIGVERELSSKTNQANHSPDQAEKNSFCAEQSDAQHKHMKQVLWTLAKSHLEPSDWRHLARYWKFTEEHMRAIEHQYTGKTSYKDHGYRMMIIWLHGLPPTKNPLKELFEALVAIGKRDVAEKIRRKVEEDYMPRSCTPEKICMMCLIL</sequence>
<keyword evidence="2" id="KW-0268">Exocytosis</keyword>
<feature type="repeat" description="ANK" evidence="8">
    <location>
        <begin position="67"/>
        <end position="99"/>
    </location>
</feature>
<protein>
    <submittedName>
        <fullName evidence="11">Ankyrin repeat and death domain-containing protein 1A-like</fullName>
    </submittedName>
</protein>
<evidence type="ECO:0000256" key="5">
    <source>
        <dbReference type="ARBA" id="ARBA00023028"/>
    </source>
</evidence>
<accession>A0ABM1TKY2</accession>
<dbReference type="PROSITE" id="PS50297">
    <property type="entry name" value="ANK_REP_REGION"/>
    <property type="match status" value="4"/>
</dbReference>
<feature type="repeat" description="ANK" evidence="8">
    <location>
        <begin position="102"/>
        <end position="134"/>
    </location>
</feature>
<feature type="repeat" description="ANK" evidence="8">
    <location>
        <begin position="34"/>
        <end position="66"/>
    </location>
</feature>
<evidence type="ECO:0000256" key="6">
    <source>
        <dbReference type="ARBA" id="ARBA00023043"/>
    </source>
</evidence>
<proteinExistence type="predicted"/>
<dbReference type="PROSITE" id="PS50017">
    <property type="entry name" value="DEATH_DOMAIN"/>
    <property type="match status" value="1"/>
</dbReference>
<evidence type="ECO:0000256" key="2">
    <source>
        <dbReference type="ARBA" id="ARBA00022483"/>
    </source>
</evidence>
<gene>
    <name evidence="11" type="primary">LOC106471191</name>
</gene>
<evidence type="ECO:0000256" key="8">
    <source>
        <dbReference type="PROSITE-ProRule" id="PRU00023"/>
    </source>
</evidence>
<dbReference type="PANTHER" id="PTHR24124">
    <property type="entry name" value="ANKYRIN REPEAT FAMILY A"/>
    <property type="match status" value="1"/>
</dbReference>
<keyword evidence="7" id="KW-0472">Membrane</keyword>
<dbReference type="Gene3D" id="1.25.40.20">
    <property type="entry name" value="Ankyrin repeat-containing domain"/>
    <property type="match status" value="3"/>
</dbReference>
<evidence type="ECO:0000313" key="11">
    <source>
        <dbReference type="RefSeq" id="XP_022256538.1"/>
    </source>
</evidence>
<feature type="repeat" description="ANK" evidence="8">
    <location>
        <begin position="168"/>
        <end position="200"/>
    </location>
</feature>
<evidence type="ECO:0000256" key="3">
    <source>
        <dbReference type="ARBA" id="ARBA00022537"/>
    </source>
</evidence>
<dbReference type="Pfam" id="PF12796">
    <property type="entry name" value="Ank_2"/>
    <property type="match status" value="2"/>
</dbReference>
<dbReference type="InterPro" id="IPR011029">
    <property type="entry name" value="DEATH-like_dom_sf"/>
</dbReference>
<feature type="repeat" description="ANK" evidence="8">
    <location>
        <begin position="1"/>
        <end position="33"/>
    </location>
</feature>
<dbReference type="SMART" id="SM00248">
    <property type="entry name" value="ANK"/>
    <property type="match status" value="7"/>
</dbReference>
<dbReference type="SUPFAM" id="SSF47986">
    <property type="entry name" value="DEATH domain"/>
    <property type="match status" value="1"/>
</dbReference>
<feature type="repeat" description="ANK" evidence="8">
    <location>
        <begin position="135"/>
        <end position="167"/>
    </location>
</feature>
<dbReference type="SUPFAM" id="SSF48403">
    <property type="entry name" value="Ankyrin repeat"/>
    <property type="match status" value="1"/>
</dbReference>
<dbReference type="Gene3D" id="1.10.533.10">
    <property type="entry name" value="Death Domain, Fas"/>
    <property type="match status" value="1"/>
</dbReference>
<keyword evidence="6 8" id="KW-0040">ANK repeat</keyword>
<dbReference type="GeneID" id="106471191"/>
<dbReference type="Pfam" id="PF00023">
    <property type="entry name" value="Ank"/>
    <property type="match status" value="1"/>
</dbReference>
<keyword evidence="5" id="KW-0528">Neurotoxin</keyword>
<dbReference type="PANTHER" id="PTHR24124:SF14">
    <property type="entry name" value="CHROMOSOME UNDETERMINED SCAFFOLD_25, WHOLE GENOME SHOTGUN SEQUENCE"/>
    <property type="match status" value="1"/>
</dbReference>
<feature type="domain" description="Death" evidence="9">
    <location>
        <begin position="280"/>
        <end position="353"/>
    </location>
</feature>
<keyword evidence="4" id="KW-0677">Repeat</keyword>
<name>A0ABM1TKY2_LIMPO</name>
<comment type="subcellular location">
    <subcellularLocation>
        <location evidence="1">Target cell membrane</location>
    </subcellularLocation>
</comment>
<organism evidence="10 11">
    <name type="scientific">Limulus polyphemus</name>
    <name type="common">Atlantic horseshoe crab</name>
    <dbReference type="NCBI Taxonomy" id="6850"/>
    <lineage>
        <taxon>Eukaryota</taxon>
        <taxon>Metazoa</taxon>
        <taxon>Ecdysozoa</taxon>
        <taxon>Arthropoda</taxon>
        <taxon>Chelicerata</taxon>
        <taxon>Merostomata</taxon>
        <taxon>Xiphosura</taxon>
        <taxon>Limulidae</taxon>
        <taxon>Limulus</taxon>
    </lineage>
</organism>
<evidence type="ECO:0000259" key="9">
    <source>
        <dbReference type="PROSITE" id="PS50017"/>
    </source>
</evidence>